<organism evidence="3 4">
    <name type="scientific">Aliidiomarina soli</name>
    <dbReference type="NCBI Taxonomy" id="1928574"/>
    <lineage>
        <taxon>Bacteria</taxon>
        <taxon>Pseudomonadati</taxon>
        <taxon>Pseudomonadota</taxon>
        <taxon>Gammaproteobacteria</taxon>
        <taxon>Alteromonadales</taxon>
        <taxon>Idiomarinaceae</taxon>
        <taxon>Aliidiomarina</taxon>
    </lineage>
</organism>
<dbReference type="InterPro" id="IPR003423">
    <property type="entry name" value="OMP_efflux"/>
</dbReference>
<evidence type="ECO:0000256" key="2">
    <source>
        <dbReference type="SAM" id="SignalP"/>
    </source>
</evidence>
<feature type="signal peptide" evidence="2">
    <location>
        <begin position="1"/>
        <end position="23"/>
    </location>
</feature>
<evidence type="ECO:0000313" key="4">
    <source>
        <dbReference type="Proteomes" id="UP000287823"/>
    </source>
</evidence>
<comment type="similarity">
    <text evidence="1">Belongs to the outer membrane factor (OMF) (TC 1.B.17) family.</text>
</comment>
<dbReference type="PANTHER" id="PTHR30203:SF24">
    <property type="entry name" value="BLR4935 PROTEIN"/>
    <property type="match status" value="1"/>
</dbReference>
<proteinExistence type="inferred from homology"/>
<dbReference type="Pfam" id="PF02321">
    <property type="entry name" value="OEP"/>
    <property type="match status" value="2"/>
</dbReference>
<sequence>MSFFTRTARLTVAVATLTLAACASYSPNYEALDQQVRAESAPLPVDADIAELIRYAQRHHPAVLAAEARLERARAGSVAAGAFADPQLSISQGLNDADYQTLGLSQEIPVFGRRGMSIEQARTAERAAQARLVEVKADLAANVVQAFSEYLYVGENQRLQGDLVQLLEQFTAVAERSYAAGSVSMPDLLRAQNALDEARSDYQNLDAMLFSQRARLNSALGRDARTEIEGDYSLIQSHREFARLPAPADELYALLKEQNPALLASRFEVESMLVGQDLADSAGLPRLMVGAEYMNTAMASDTIVGMVSVSLPIWRSNYRAQRDAAKADVETGIQQLRAAELEVQAELSMALYQWREAERNRELYGDVLVARSEQAVATTLSNYQNGNAGFTDVITSQREWLSFALAHRRALANQLAAVATIHALIPASLSETAPAATQDNKVEVDHE</sequence>
<feature type="chain" id="PRO_5019044020" evidence="2">
    <location>
        <begin position="24"/>
        <end position="447"/>
    </location>
</feature>
<evidence type="ECO:0000313" key="3">
    <source>
        <dbReference type="EMBL" id="RUO31096.1"/>
    </source>
</evidence>
<dbReference type="PROSITE" id="PS51257">
    <property type="entry name" value="PROKAR_LIPOPROTEIN"/>
    <property type="match status" value="1"/>
</dbReference>
<dbReference type="PANTHER" id="PTHR30203">
    <property type="entry name" value="OUTER MEMBRANE CATION EFFLUX PROTEIN"/>
    <property type="match status" value="1"/>
</dbReference>
<dbReference type="EMBL" id="PIPO01000005">
    <property type="protein sequence ID" value="RUO31096.1"/>
    <property type="molecule type" value="Genomic_DNA"/>
</dbReference>
<protein>
    <submittedName>
        <fullName evidence="3">TolC family protein</fullName>
    </submittedName>
</protein>
<gene>
    <name evidence="3" type="ORF">CWE14_11395</name>
</gene>
<name>A0A432WE00_9GAMM</name>
<dbReference type="Gene3D" id="1.20.1600.10">
    <property type="entry name" value="Outer membrane efflux proteins (OEP)"/>
    <property type="match status" value="1"/>
</dbReference>
<reference evidence="3 4" key="1">
    <citation type="journal article" date="2011" name="Front. Microbiol.">
        <title>Genomic signatures of strain selection and enhancement in Bacillus atrophaeus var. globigii, a historical biowarfare simulant.</title>
        <authorList>
            <person name="Gibbons H.S."/>
            <person name="Broomall S.M."/>
            <person name="McNew L.A."/>
            <person name="Daligault H."/>
            <person name="Chapman C."/>
            <person name="Bruce D."/>
            <person name="Karavis M."/>
            <person name="Krepps M."/>
            <person name="McGregor P.A."/>
            <person name="Hong C."/>
            <person name="Park K.H."/>
            <person name="Akmal A."/>
            <person name="Feldman A."/>
            <person name="Lin J.S."/>
            <person name="Chang W.E."/>
            <person name="Higgs B.W."/>
            <person name="Demirev P."/>
            <person name="Lindquist J."/>
            <person name="Liem A."/>
            <person name="Fochler E."/>
            <person name="Read T.D."/>
            <person name="Tapia R."/>
            <person name="Johnson S."/>
            <person name="Bishop-Lilly K.A."/>
            <person name="Detter C."/>
            <person name="Han C."/>
            <person name="Sozhamannan S."/>
            <person name="Rosenzweig C.N."/>
            <person name="Skowronski E.W."/>
        </authorList>
    </citation>
    <scope>NUCLEOTIDE SEQUENCE [LARGE SCALE GENOMIC DNA]</scope>
    <source>
        <strain evidence="3 4">Y4G10-17</strain>
    </source>
</reference>
<keyword evidence="2" id="KW-0732">Signal</keyword>
<dbReference type="AlphaFoldDB" id="A0A432WE00"/>
<dbReference type="Proteomes" id="UP000287823">
    <property type="component" value="Unassembled WGS sequence"/>
</dbReference>
<comment type="caution">
    <text evidence="3">The sequence shown here is derived from an EMBL/GenBank/DDBJ whole genome shotgun (WGS) entry which is preliminary data.</text>
</comment>
<keyword evidence="4" id="KW-1185">Reference proteome</keyword>
<dbReference type="RefSeq" id="WP_126799478.1">
    <property type="nucleotide sequence ID" value="NZ_PIPO01000005.1"/>
</dbReference>
<evidence type="ECO:0000256" key="1">
    <source>
        <dbReference type="ARBA" id="ARBA00007613"/>
    </source>
</evidence>
<dbReference type="SUPFAM" id="SSF56954">
    <property type="entry name" value="Outer membrane efflux proteins (OEP)"/>
    <property type="match status" value="1"/>
</dbReference>
<dbReference type="GO" id="GO:0015562">
    <property type="term" value="F:efflux transmembrane transporter activity"/>
    <property type="evidence" value="ECO:0007669"/>
    <property type="project" value="InterPro"/>
</dbReference>
<dbReference type="InterPro" id="IPR010131">
    <property type="entry name" value="MdtP/NodT-like"/>
</dbReference>
<accession>A0A432WE00</accession>